<evidence type="ECO:0000256" key="6">
    <source>
        <dbReference type="ARBA" id="ARBA00056866"/>
    </source>
</evidence>
<feature type="signal peptide" evidence="7">
    <location>
        <begin position="1"/>
        <end position="18"/>
    </location>
</feature>
<feature type="chain" id="PRO_5005182736" evidence="7">
    <location>
        <begin position="19"/>
        <end position="133"/>
    </location>
</feature>
<evidence type="ECO:0000256" key="3">
    <source>
        <dbReference type="ARBA" id="ARBA00022525"/>
    </source>
</evidence>
<dbReference type="EMBL" id="KR733571">
    <property type="protein sequence ID" value="AKI84383.1"/>
    <property type="molecule type" value="mRNA"/>
</dbReference>
<dbReference type="SUPFAM" id="SSF47565">
    <property type="entry name" value="Insect pheromone/odorant-binding proteins"/>
    <property type="match status" value="1"/>
</dbReference>
<evidence type="ECO:0000313" key="8">
    <source>
        <dbReference type="EMBL" id="AKI84383.1"/>
    </source>
</evidence>
<dbReference type="Pfam" id="PF01395">
    <property type="entry name" value="PBP_GOBP"/>
    <property type="match status" value="1"/>
</dbReference>
<protein>
    <submittedName>
        <fullName evidence="8">OBP25</fullName>
    </submittedName>
</protein>
<reference evidence="8" key="1">
    <citation type="journal article" date="2014" name="Arch. Insect Biochem. Physiol.">
        <title>Transcriptome and tissue-specific expression analysis of Obp and Csp genes in the dark black chafer.</title>
        <authorList>
            <person name="Ju Q."/>
            <person name="Li X."/>
            <person name="Jiang X.J."/>
            <person name="Qu M.J."/>
            <person name="Guo X.Q."/>
            <person name="Han Z.J."/>
            <person name="Li F."/>
        </authorList>
    </citation>
    <scope>NUCLEOTIDE SEQUENCE</scope>
</reference>
<dbReference type="GO" id="GO:0005615">
    <property type="term" value="C:extracellular space"/>
    <property type="evidence" value="ECO:0007669"/>
    <property type="project" value="TreeGrafter"/>
</dbReference>
<dbReference type="PANTHER" id="PTHR11857">
    <property type="entry name" value="ODORANT BINDING PROTEIN-RELATED"/>
    <property type="match status" value="1"/>
</dbReference>
<comment type="similarity">
    <text evidence="2">Belongs to the PBP/GOBP family.</text>
</comment>
<dbReference type="Gene3D" id="1.10.238.20">
    <property type="entry name" value="Pheromone/general odorant binding protein domain"/>
    <property type="match status" value="1"/>
</dbReference>
<dbReference type="CDD" id="cd23992">
    <property type="entry name" value="PBP_GOBP"/>
    <property type="match status" value="1"/>
</dbReference>
<name>A0A0G2YKL9_HOLPA</name>
<sequence>MKQFVTVLALCVIVSVQAITDEQKAKVKQYQGECLASTGVDKKLVEEGEKGNFIVDPKLRQFISCFLTKTGIQNEAGEIQGSVIKQKLAADYTESEIDTILEKCKNDEKTPADIAAVFYKCYWANADKHVPLV</sequence>
<dbReference type="GO" id="GO:0007608">
    <property type="term" value="P:sensory perception of smell"/>
    <property type="evidence" value="ECO:0007669"/>
    <property type="project" value="TreeGrafter"/>
</dbReference>
<evidence type="ECO:0000256" key="7">
    <source>
        <dbReference type="SAM" id="SignalP"/>
    </source>
</evidence>
<dbReference type="GO" id="GO:0005549">
    <property type="term" value="F:odorant binding"/>
    <property type="evidence" value="ECO:0007669"/>
    <property type="project" value="InterPro"/>
</dbReference>
<evidence type="ECO:0000256" key="5">
    <source>
        <dbReference type="ARBA" id="ARBA00023180"/>
    </source>
</evidence>
<proteinExistence type="evidence at transcript level"/>
<comment type="function">
    <text evidence="6">May be a carrier protein for lipids.</text>
</comment>
<dbReference type="InterPro" id="IPR036728">
    <property type="entry name" value="PBP_GOBP_sf"/>
</dbReference>
<reference evidence="8" key="2">
    <citation type="submission" date="2015-05" db="EMBL/GenBank/DDBJ databases">
        <authorList>
            <person name="Ju Q."/>
            <person name="Li X."/>
            <person name="Jiang X.J."/>
            <person name="Qu M.J."/>
        </authorList>
    </citation>
    <scope>NUCLEOTIDE SEQUENCE</scope>
</reference>
<dbReference type="AlphaFoldDB" id="A0A0G2YKL9"/>
<evidence type="ECO:0000256" key="2">
    <source>
        <dbReference type="ARBA" id="ARBA00008098"/>
    </source>
</evidence>
<evidence type="ECO:0000256" key="1">
    <source>
        <dbReference type="ARBA" id="ARBA00004613"/>
    </source>
</evidence>
<organism evidence="8">
    <name type="scientific">Holotrichia parallela</name>
    <name type="common">Dark black chafer beetle</name>
    <name type="synonym">Pedinotrichia parallela</name>
    <dbReference type="NCBI Taxonomy" id="93412"/>
    <lineage>
        <taxon>Eukaryota</taxon>
        <taxon>Metazoa</taxon>
        <taxon>Ecdysozoa</taxon>
        <taxon>Arthropoda</taxon>
        <taxon>Hexapoda</taxon>
        <taxon>Insecta</taxon>
        <taxon>Pterygota</taxon>
        <taxon>Neoptera</taxon>
        <taxon>Endopterygota</taxon>
        <taxon>Coleoptera</taxon>
        <taxon>Polyphaga</taxon>
        <taxon>Scarabaeiformia</taxon>
        <taxon>Scarabaeidae</taxon>
        <taxon>Melolonthinae</taxon>
        <taxon>Holotrichia</taxon>
    </lineage>
</organism>
<keyword evidence="5" id="KW-0325">Glycoprotein</keyword>
<dbReference type="SMART" id="SM00708">
    <property type="entry name" value="PhBP"/>
    <property type="match status" value="1"/>
</dbReference>
<dbReference type="PANTHER" id="PTHR11857:SF43">
    <property type="entry name" value="GEO07291P1-RELATED"/>
    <property type="match status" value="1"/>
</dbReference>
<dbReference type="FunFam" id="1.10.238.20:FF:000001">
    <property type="entry name" value="General odorant-binding protein lush"/>
    <property type="match status" value="1"/>
</dbReference>
<evidence type="ECO:0000256" key="4">
    <source>
        <dbReference type="ARBA" id="ARBA00022729"/>
    </source>
</evidence>
<comment type="subcellular location">
    <subcellularLocation>
        <location evidence="1">Secreted</location>
    </subcellularLocation>
</comment>
<accession>A0A0G2YKL9</accession>
<keyword evidence="3" id="KW-0964">Secreted</keyword>
<dbReference type="InterPro" id="IPR006170">
    <property type="entry name" value="PBP/GOBP"/>
</dbReference>
<keyword evidence="4 7" id="KW-0732">Signal</keyword>